<keyword evidence="1" id="KW-1133">Transmembrane helix</keyword>
<reference evidence="2 3" key="1">
    <citation type="submission" date="2023-07" db="EMBL/GenBank/DDBJ databases">
        <title>Genomic Encyclopedia of Type Strains, Phase IV (KMG-IV): sequencing the most valuable type-strain genomes for metagenomic binning, comparative biology and taxonomic classification.</title>
        <authorList>
            <person name="Goeker M."/>
        </authorList>
    </citation>
    <scope>NUCLEOTIDE SEQUENCE [LARGE SCALE GENOMIC DNA]</scope>
    <source>
        <strain evidence="2 3">DSM 19154</strain>
    </source>
</reference>
<feature type="transmembrane region" description="Helical" evidence="1">
    <location>
        <begin position="37"/>
        <end position="56"/>
    </location>
</feature>
<gene>
    <name evidence="2" type="ORF">J2S05_003566</name>
</gene>
<proteinExistence type="predicted"/>
<protein>
    <submittedName>
        <fullName evidence="2">Uncharacterized protein</fullName>
    </submittedName>
</protein>
<sequence length="59" mass="6712">MKKMNDHERHPETKETIGEAIDRATIGRWNNLTQGGCLTRILTFVMIVGLMVSFAYCRG</sequence>
<evidence type="ECO:0000256" key="1">
    <source>
        <dbReference type="SAM" id="Phobius"/>
    </source>
</evidence>
<accession>A0ABT9YP00</accession>
<organism evidence="2 3">
    <name type="scientific">Alkalicoccobacillus murimartini</name>
    <dbReference type="NCBI Taxonomy" id="171685"/>
    <lineage>
        <taxon>Bacteria</taxon>
        <taxon>Bacillati</taxon>
        <taxon>Bacillota</taxon>
        <taxon>Bacilli</taxon>
        <taxon>Bacillales</taxon>
        <taxon>Bacillaceae</taxon>
        <taxon>Alkalicoccobacillus</taxon>
    </lineage>
</organism>
<dbReference type="RefSeq" id="WP_306985062.1">
    <property type="nucleotide sequence ID" value="NZ_JAUSUA010000006.1"/>
</dbReference>
<name>A0ABT9YP00_9BACI</name>
<keyword evidence="1" id="KW-0472">Membrane</keyword>
<keyword evidence="1" id="KW-0812">Transmembrane</keyword>
<dbReference type="EMBL" id="JAUSUA010000006">
    <property type="protein sequence ID" value="MDQ0208754.1"/>
    <property type="molecule type" value="Genomic_DNA"/>
</dbReference>
<dbReference type="Proteomes" id="UP001225034">
    <property type="component" value="Unassembled WGS sequence"/>
</dbReference>
<evidence type="ECO:0000313" key="3">
    <source>
        <dbReference type="Proteomes" id="UP001225034"/>
    </source>
</evidence>
<evidence type="ECO:0000313" key="2">
    <source>
        <dbReference type="EMBL" id="MDQ0208754.1"/>
    </source>
</evidence>
<keyword evidence="3" id="KW-1185">Reference proteome</keyword>
<comment type="caution">
    <text evidence="2">The sequence shown here is derived from an EMBL/GenBank/DDBJ whole genome shotgun (WGS) entry which is preliminary data.</text>
</comment>